<dbReference type="EMBL" id="JACWMW010000001">
    <property type="protein sequence ID" value="MBD1383892.1"/>
    <property type="molecule type" value="Genomic_DNA"/>
</dbReference>
<keyword evidence="3" id="KW-1185">Reference proteome</keyword>
<sequence length="182" mass="20140">MKTLKLSIAVLLTLAISACSQMKTIGQSMQMPAAINNTLPLPSGTYFIVNNSKALTPWQPTLAQNVFLQPYSGSGTQKWEVKQYKSKKGISYTMRLAGTDNMYFQPHAVKDHTPMIGPAGPGTSFRIVAAPGAKQWYIKSTFYNGDALRSFVFSPNLPTEIRFEAPEPTDKFMWKLIPTGND</sequence>
<accession>A0ABR7WZX7</accession>
<dbReference type="Proteomes" id="UP000618754">
    <property type="component" value="Unassembled WGS sequence"/>
</dbReference>
<evidence type="ECO:0000256" key="1">
    <source>
        <dbReference type="SAM" id="SignalP"/>
    </source>
</evidence>
<evidence type="ECO:0000313" key="3">
    <source>
        <dbReference type="Proteomes" id="UP000618754"/>
    </source>
</evidence>
<evidence type="ECO:0000313" key="2">
    <source>
        <dbReference type="EMBL" id="MBD1383892.1"/>
    </source>
</evidence>
<organism evidence="2 3">
    <name type="scientific">Mucilaginibacter rigui</name>
    <dbReference type="NCBI Taxonomy" id="534635"/>
    <lineage>
        <taxon>Bacteria</taxon>
        <taxon>Pseudomonadati</taxon>
        <taxon>Bacteroidota</taxon>
        <taxon>Sphingobacteriia</taxon>
        <taxon>Sphingobacteriales</taxon>
        <taxon>Sphingobacteriaceae</taxon>
        <taxon>Mucilaginibacter</taxon>
    </lineage>
</organism>
<comment type="caution">
    <text evidence="2">The sequence shown here is derived from an EMBL/GenBank/DDBJ whole genome shotgun (WGS) entry which is preliminary data.</text>
</comment>
<dbReference type="PROSITE" id="PS51257">
    <property type="entry name" value="PROKAR_LIPOPROTEIN"/>
    <property type="match status" value="1"/>
</dbReference>
<reference evidence="2 3" key="1">
    <citation type="submission" date="2020-09" db="EMBL/GenBank/DDBJ databases">
        <title>Novel species of Mucilaginibacter isolated from a glacier on the Tibetan Plateau.</title>
        <authorList>
            <person name="Liu Q."/>
            <person name="Xin Y.-H."/>
        </authorList>
    </citation>
    <scope>NUCLEOTIDE SEQUENCE [LARGE SCALE GENOMIC DNA]</scope>
    <source>
        <strain evidence="2 3">CGMCC 1.13878</strain>
    </source>
</reference>
<gene>
    <name evidence="2" type="ORF">IDJ75_01260</name>
</gene>
<protein>
    <recommendedName>
        <fullName evidence="4">Ricin B lectin domain-containing protein</fullName>
    </recommendedName>
</protein>
<feature type="chain" id="PRO_5046580454" description="Ricin B lectin domain-containing protein" evidence="1">
    <location>
        <begin position="23"/>
        <end position="182"/>
    </location>
</feature>
<evidence type="ECO:0008006" key="4">
    <source>
        <dbReference type="Google" id="ProtNLM"/>
    </source>
</evidence>
<dbReference type="RefSeq" id="WP_191173805.1">
    <property type="nucleotide sequence ID" value="NZ_JACWMW010000001.1"/>
</dbReference>
<feature type="signal peptide" evidence="1">
    <location>
        <begin position="1"/>
        <end position="22"/>
    </location>
</feature>
<keyword evidence="1" id="KW-0732">Signal</keyword>
<proteinExistence type="predicted"/>
<name>A0ABR7WZX7_9SPHI</name>